<dbReference type="PROSITE" id="PS50206">
    <property type="entry name" value="RHODANESE_3"/>
    <property type="match status" value="1"/>
</dbReference>
<evidence type="ECO:0000313" key="3">
    <source>
        <dbReference type="Proteomes" id="UP000236584"/>
    </source>
</evidence>
<reference evidence="2 3" key="1">
    <citation type="submission" date="2018-01" db="EMBL/GenBank/DDBJ databases">
        <title>Complete genome sequence of Salinigranum rubrum GX10T, an extremely halophilic archaeon isolated from a marine solar saltern.</title>
        <authorList>
            <person name="Han S."/>
        </authorList>
    </citation>
    <scope>NUCLEOTIDE SEQUENCE [LARGE SCALE GENOMIC DNA]</scope>
    <source>
        <strain evidence="2 3">GX10</strain>
    </source>
</reference>
<name>A0A2I8VQ74_9EURY</name>
<dbReference type="SMART" id="SM00450">
    <property type="entry name" value="RHOD"/>
    <property type="match status" value="1"/>
</dbReference>
<keyword evidence="3" id="KW-1185">Reference proteome</keyword>
<dbReference type="PANTHER" id="PTHR44086:SF13">
    <property type="entry name" value="THIOSULFATE SULFURTRANSFERASE PSPE"/>
    <property type="match status" value="1"/>
</dbReference>
<dbReference type="Pfam" id="PF00581">
    <property type="entry name" value="Rhodanese"/>
    <property type="match status" value="1"/>
</dbReference>
<dbReference type="InterPro" id="IPR001763">
    <property type="entry name" value="Rhodanese-like_dom"/>
</dbReference>
<evidence type="ECO:0000313" key="2">
    <source>
        <dbReference type="EMBL" id="AUV84055.1"/>
    </source>
</evidence>
<organism evidence="2 3">
    <name type="scientific">Salinigranum rubrum</name>
    <dbReference type="NCBI Taxonomy" id="755307"/>
    <lineage>
        <taxon>Archaea</taxon>
        <taxon>Methanobacteriati</taxon>
        <taxon>Methanobacteriota</taxon>
        <taxon>Stenosarchaea group</taxon>
        <taxon>Halobacteria</taxon>
        <taxon>Halobacteriales</taxon>
        <taxon>Haloferacaceae</taxon>
        <taxon>Salinigranum</taxon>
    </lineage>
</organism>
<feature type="domain" description="Rhodanese" evidence="1">
    <location>
        <begin position="27"/>
        <end position="124"/>
    </location>
</feature>
<dbReference type="SUPFAM" id="SSF52821">
    <property type="entry name" value="Rhodanese/Cell cycle control phosphatase"/>
    <property type="match status" value="1"/>
</dbReference>
<sequence>MAAEADADIETVTVEELRAELAAQGDGDENLVVLDVRDIREAWIEGGIPGAKHTPRGMVEWWADPSTEYYKPFFHPSKRYVAYCNEAGRSALVAKVLREMGYGDVAHLEGGFTAWQEQGGEVEDVPQRDYK</sequence>
<keyword evidence="2" id="KW-0808">Transferase</keyword>
<accession>A0A2I8VQ74</accession>
<dbReference type="GO" id="GO:0004792">
    <property type="term" value="F:thiosulfate-cyanide sulfurtransferase activity"/>
    <property type="evidence" value="ECO:0007669"/>
    <property type="project" value="TreeGrafter"/>
</dbReference>
<dbReference type="AlphaFoldDB" id="A0A2I8VQ74"/>
<proteinExistence type="predicted"/>
<evidence type="ECO:0000259" key="1">
    <source>
        <dbReference type="PROSITE" id="PS50206"/>
    </source>
</evidence>
<dbReference type="Gene3D" id="3.40.250.10">
    <property type="entry name" value="Rhodanese-like domain"/>
    <property type="match status" value="1"/>
</dbReference>
<dbReference type="InterPro" id="IPR036873">
    <property type="entry name" value="Rhodanese-like_dom_sf"/>
</dbReference>
<protein>
    <submittedName>
        <fullName evidence="2">Sulfurtransferase</fullName>
    </submittedName>
</protein>
<dbReference type="Proteomes" id="UP000236584">
    <property type="component" value="Chromosome"/>
</dbReference>
<dbReference type="PANTHER" id="PTHR44086">
    <property type="entry name" value="THIOSULFATE SULFURTRANSFERASE RDL2, MITOCHONDRIAL-RELATED"/>
    <property type="match status" value="1"/>
</dbReference>
<dbReference type="EMBL" id="CP026309">
    <property type="protein sequence ID" value="AUV84055.1"/>
    <property type="molecule type" value="Genomic_DNA"/>
</dbReference>
<dbReference type="KEGG" id="srub:C2R22_18280"/>
<gene>
    <name evidence="2" type="ORF">C2R22_18280</name>
</gene>